<evidence type="ECO:0000313" key="1">
    <source>
        <dbReference type="EMBL" id="PSB46534.1"/>
    </source>
</evidence>
<gene>
    <name evidence="1" type="ORF">C7B77_24760</name>
</gene>
<accession>A0A2T1FNG3</accession>
<organism evidence="1 2">
    <name type="scientific">Chamaesiphon polymorphus CCALA 037</name>
    <dbReference type="NCBI Taxonomy" id="2107692"/>
    <lineage>
        <taxon>Bacteria</taxon>
        <taxon>Bacillati</taxon>
        <taxon>Cyanobacteriota</taxon>
        <taxon>Cyanophyceae</taxon>
        <taxon>Gomontiellales</taxon>
        <taxon>Chamaesiphonaceae</taxon>
        <taxon>Chamaesiphon</taxon>
    </lineage>
</organism>
<evidence type="ECO:0000313" key="2">
    <source>
        <dbReference type="Proteomes" id="UP000238937"/>
    </source>
</evidence>
<comment type="caution">
    <text evidence="1">The sequence shown here is derived from an EMBL/GenBank/DDBJ whole genome shotgun (WGS) entry which is preliminary data.</text>
</comment>
<name>A0A2T1FNG3_9CYAN</name>
<protein>
    <submittedName>
        <fullName evidence="1">Uncharacterized protein</fullName>
    </submittedName>
</protein>
<reference evidence="1 2" key="1">
    <citation type="submission" date="2018-03" db="EMBL/GenBank/DDBJ databases">
        <title>The ancient ancestry and fast evolution of plastids.</title>
        <authorList>
            <person name="Moore K.R."/>
            <person name="Magnabosco C."/>
            <person name="Momper L."/>
            <person name="Gold D.A."/>
            <person name="Bosak T."/>
            <person name="Fournier G.P."/>
        </authorList>
    </citation>
    <scope>NUCLEOTIDE SEQUENCE [LARGE SCALE GENOMIC DNA]</scope>
    <source>
        <strain evidence="1 2">CCALA 037</strain>
    </source>
</reference>
<proteinExistence type="predicted"/>
<dbReference type="EMBL" id="PVWO01000478">
    <property type="protein sequence ID" value="PSB46534.1"/>
    <property type="molecule type" value="Genomic_DNA"/>
</dbReference>
<dbReference type="Proteomes" id="UP000238937">
    <property type="component" value="Unassembled WGS sequence"/>
</dbReference>
<dbReference type="AlphaFoldDB" id="A0A2T1FNG3"/>
<keyword evidence="2" id="KW-1185">Reference proteome</keyword>
<sequence>MGDILRFDFCFVRIKFCRSFFQLLINLSRICQSIALRLEGISIEKISIAIPNRVLKFAQSKLT</sequence>